<evidence type="ECO:0000313" key="3">
    <source>
        <dbReference type="Proteomes" id="UP001482620"/>
    </source>
</evidence>
<feature type="chain" id="PRO_5046277504" description="Secreted protein" evidence="1">
    <location>
        <begin position="29"/>
        <end position="114"/>
    </location>
</feature>
<evidence type="ECO:0000256" key="1">
    <source>
        <dbReference type="SAM" id="SignalP"/>
    </source>
</evidence>
<keyword evidence="1" id="KW-0732">Signal</keyword>
<name>A0ABV0TT58_9TELE</name>
<dbReference type="Proteomes" id="UP001482620">
    <property type="component" value="Unassembled WGS sequence"/>
</dbReference>
<feature type="signal peptide" evidence="1">
    <location>
        <begin position="1"/>
        <end position="28"/>
    </location>
</feature>
<proteinExistence type="predicted"/>
<organism evidence="2 3">
    <name type="scientific">Ilyodon furcidens</name>
    <name type="common">goldbreast splitfin</name>
    <dbReference type="NCBI Taxonomy" id="33524"/>
    <lineage>
        <taxon>Eukaryota</taxon>
        <taxon>Metazoa</taxon>
        <taxon>Chordata</taxon>
        <taxon>Craniata</taxon>
        <taxon>Vertebrata</taxon>
        <taxon>Euteleostomi</taxon>
        <taxon>Actinopterygii</taxon>
        <taxon>Neopterygii</taxon>
        <taxon>Teleostei</taxon>
        <taxon>Neoteleostei</taxon>
        <taxon>Acanthomorphata</taxon>
        <taxon>Ovalentaria</taxon>
        <taxon>Atherinomorphae</taxon>
        <taxon>Cyprinodontiformes</taxon>
        <taxon>Goodeidae</taxon>
        <taxon>Ilyodon</taxon>
    </lineage>
</organism>
<keyword evidence="3" id="KW-1185">Reference proteome</keyword>
<sequence length="114" mass="12179">MWWKAGCSGVAWSIASLWSLCCVGVASSGFQGSSSPVGVCHCGEGIHTIWVQGHVFDICVVVEGGPVGEIHVEGHGVEIRIHWVVGIVSSCGGSGWWTRLHRVEPSFVHGPLFR</sequence>
<dbReference type="EMBL" id="JAHRIQ010041337">
    <property type="protein sequence ID" value="MEQ2234803.1"/>
    <property type="molecule type" value="Genomic_DNA"/>
</dbReference>
<gene>
    <name evidence="2" type="ORF">ILYODFUR_035144</name>
</gene>
<accession>A0ABV0TT58</accession>
<reference evidence="2 3" key="1">
    <citation type="submission" date="2021-06" db="EMBL/GenBank/DDBJ databases">
        <authorList>
            <person name="Palmer J.M."/>
        </authorList>
    </citation>
    <scope>NUCLEOTIDE SEQUENCE [LARGE SCALE GENOMIC DNA]</scope>
    <source>
        <strain evidence="3">if_2019</strain>
        <tissue evidence="2">Muscle</tissue>
    </source>
</reference>
<protein>
    <recommendedName>
        <fullName evidence="4">Secreted protein</fullName>
    </recommendedName>
</protein>
<evidence type="ECO:0000313" key="2">
    <source>
        <dbReference type="EMBL" id="MEQ2234803.1"/>
    </source>
</evidence>
<comment type="caution">
    <text evidence="2">The sequence shown here is derived from an EMBL/GenBank/DDBJ whole genome shotgun (WGS) entry which is preliminary data.</text>
</comment>
<evidence type="ECO:0008006" key="4">
    <source>
        <dbReference type="Google" id="ProtNLM"/>
    </source>
</evidence>